<dbReference type="PANTHER" id="PTHR10199">
    <property type="entry name" value="THROMBOSPONDIN"/>
    <property type="match status" value="1"/>
</dbReference>
<evidence type="ECO:0000256" key="1">
    <source>
        <dbReference type="SAM" id="MobiDB-lite"/>
    </source>
</evidence>
<feature type="domain" description="EF-hand" evidence="3">
    <location>
        <begin position="7"/>
        <end position="42"/>
    </location>
</feature>
<feature type="domain" description="EF-hand" evidence="3">
    <location>
        <begin position="85"/>
        <end position="120"/>
    </location>
</feature>
<dbReference type="EMBL" id="KP211924">
    <property type="protein sequence ID" value="ANV81116.1"/>
    <property type="molecule type" value="Genomic_DNA"/>
</dbReference>
<dbReference type="PROSITE" id="PS50222">
    <property type="entry name" value="EF_HAND_2"/>
    <property type="match status" value="4"/>
</dbReference>
<feature type="transmembrane region" description="Helical" evidence="2">
    <location>
        <begin position="687"/>
        <end position="708"/>
    </location>
</feature>
<reference evidence="4" key="2">
    <citation type="journal article" date="2015" name="ISME J.">
        <title>A new class of marine Euryarchaeota group II from the Mediterranean deep chlorophyll maximum.</title>
        <authorList>
            <person name="Martin-Cuadrado A.B."/>
            <person name="Garcia-Heredia I."/>
            <person name="Molto A.G."/>
            <person name="Lopez-Ubeda R."/>
            <person name="Kimes N."/>
            <person name="Lopez-Garcia P."/>
            <person name="Moreira D."/>
            <person name="Rodriguez-Valera F."/>
        </authorList>
    </citation>
    <scope>NUCLEOTIDE SEQUENCE</scope>
</reference>
<dbReference type="PROSITE" id="PS00018">
    <property type="entry name" value="EF_HAND_1"/>
    <property type="match status" value="4"/>
</dbReference>
<dbReference type="Gene3D" id="4.10.1080.10">
    <property type="entry name" value="TSP type-3 repeat"/>
    <property type="match status" value="2"/>
</dbReference>
<feature type="compositionally biased region" description="Acidic residues" evidence="1">
    <location>
        <begin position="528"/>
        <end position="549"/>
    </location>
</feature>
<dbReference type="InterPro" id="IPR028974">
    <property type="entry name" value="TSP_type-3_rpt"/>
</dbReference>
<feature type="compositionally biased region" description="Acidic residues" evidence="1">
    <location>
        <begin position="397"/>
        <end position="458"/>
    </location>
</feature>
<evidence type="ECO:0000256" key="2">
    <source>
        <dbReference type="SAM" id="Phobius"/>
    </source>
</evidence>
<keyword evidence="2" id="KW-0472">Membrane</keyword>
<dbReference type="PANTHER" id="PTHR10199:SF119">
    <property type="entry name" value="RE20510P"/>
    <property type="match status" value="1"/>
</dbReference>
<dbReference type="SMART" id="SM00054">
    <property type="entry name" value="EFh"/>
    <property type="match status" value="4"/>
</dbReference>
<feature type="compositionally biased region" description="Acidic residues" evidence="1">
    <location>
        <begin position="563"/>
        <end position="580"/>
    </location>
</feature>
<sequence length="713" mass="77618">MSLDDDPDGMGIEDLMYMADYDENGNMSWDEFHEYMSSLAQSGDDIDNATWDYWADEFDGADGDGDGQLNMDELYEFWSRIMAPDDGMDAEDLMYMADYDGDGNINWDEFHEFAYNYMGGDDIDNATWDYWADLFDGADGDEDGQLNMEELNEFWNRAMSPDDDWDLSDFAVEQHWTVSLGFTYGDNFTFYLGATQMLSDDFKSTADMLMGDGDGYLNSTEAEQVYFWLLDNLDTNPEGPENITLNGIPAEIVFVGYDIMDISHDNPNQPAIMTMWDLIFHNVESNSDGHYTFEYMENIYDEGLETQANFCAVSYDYSYQIMDFVWNGTNIDPADINECIGLDIGEIVPSFSITYGQETNVDYDNDGVNNEDDAFPYDPSESMDTDGDGWGDNSDAFPEDGTEWLDTDGDGIGDNADTDYDGDGTDDSMEDSDGDGVNDAEDDFPNDANESTDTDGDGVGDNSDVFPDDANESSDLDGDGIGDNSDDDADGDGTPNNVDAFPLTDSSNDADNDGVANDLDHFPNDPNEYFDSDGDGVGDNADTDDDGDGVLDSTDAFPYDPSETMDTDGDGLGDNADEFPNDATERVDSDGDGVGDNADVFPSDTTEWADTDGDGVGDNSDAFPNDASEIVDSDGDGVGNNADAFPYDANEQSDSDGNGVGDNAQADQENGGTTPVDPEPVEESGSFLPGFSAIMGIISMLGAAILVAGRRKD</sequence>
<feature type="domain" description="EF-hand" evidence="3">
    <location>
        <begin position="49"/>
        <end position="84"/>
    </location>
</feature>
<keyword evidence="2" id="KW-0812">Transmembrane</keyword>
<organism evidence="4">
    <name type="scientific">uncultured Poseidoniia archaeon</name>
    <dbReference type="NCBI Taxonomy" id="1697135"/>
    <lineage>
        <taxon>Archaea</taxon>
        <taxon>Methanobacteriati</taxon>
        <taxon>Thermoplasmatota</taxon>
        <taxon>Candidatus Poseidoniia</taxon>
        <taxon>environmental samples</taxon>
    </lineage>
</organism>
<evidence type="ECO:0000313" key="4">
    <source>
        <dbReference type="EMBL" id="ANV81116.1"/>
    </source>
</evidence>
<dbReference type="InterPro" id="IPR011992">
    <property type="entry name" value="EF-hand-dom_pair"/>
</dbReference>
<feature type="compositionally biased region" description="Acidic residues" evidence="1">
    <location>
        <begin position="361"/>
        <end position="389"/>
    </location>
</feature>
<name>A0A1B1TFS2_9ARCH</name>
<evidence type="ECO:0000259" key="3">
    <source>
        <dbReference type="PROSITE" id="PS50222"/>
    </source>
</evidence>
<dbReference type="GO" id="GO:0005509">
    <property type="term" value="F:calcium ion binding"/>
    <property type="evidence" value="ECO:0007669"/>
    <property type="project" value="InterPro"/>
</dbReference>
<keyword evidence="2" id="KW-1133">Transmembrane helix</keyword>
<dbReference type="SUPFAM" id="SSF47473">
    <property type="entry name" value="EF-hand"/>
    <property type="match status" value="1"/>
</dbReference>
<dbReference type="Gene3D" id="1.10.238.10">
    <property type="entry name" value="EF-hand"/>
    <property type="match status" value="2"/>
</dbReference>
<dbReference type="SUPFAM" id="SSF103647">
    <property type="entry name" value="TSP type-3 repeat"/>
    <property type="match status" value="3"/>
</dbReference>
<dbReference type="AlphaFoldDB" id="A0A1B1TFS2"/>
<feature type="domain" description="EF-hand" evidence="3">
    <location>
        <begin position="126"/>
        <end position="161"/>
    </location>
</feature>
<reference evidence="4" key="1">
    <citation type="submission" date="2014-11" db="EMBL/GenBank/DDBJ databases">
        <authorList>
            <person name="Zhu J."/>
            <person name="Qi W."/>
            <person name="Song R."/>
        </authorList>
    </citation>
    <scope>NUCLEOTIDE SEQUENCE</scope>
</reference>
<protein>
    <recommendedName>
        <fullName evidence="3">EF-hand domain-containing protein</fullName>
    </recommendedName>
</protein>
<accession>A0A1B1TFS2</accession>
<dbReference type="InterPro" id="IPR002048">
    <property type="entry name" value="EF_hand_dom"/>
</dbReference>
<proteinExistence type="predicted"/>
<feature type="region of interest" description="Disordered" evidence="1">
    <location>
        <begin position="361"/>
        <end position="687"/>
    </location>
</feature>
<dbReference type="InterPro" id="IPR018247">
    <property type="entry name" value="EF_Hand_1_Ca_BS"/>
</dbReference>
<feature type="compositionally biased region" description="Acidic residues" evidence="1">
    <location>
        <begin position="466"/>
        <end position="491"/>
    </location>
</feature>